<dbReference type="InterPro" id="IPR036047">
    <property type="entry name" value="F-box-like_dom_sf"/>
</dbReference>
<dbReference type="EMBL" id="VEPZ02000870">
    <property type="protein sequence ID" value="KAE8714469.1"/>
    <property type="molecule type" value="Genomic_DNA"/>
</dbReference>
<evidence type="ECO:0000313" key="3">
    <source>
        <dbReference type="Proteomes" id="UP000436088"/>
    </source>
</evidence>
<dbReference type="Pfam" id="PF23310">
    <property type="entry name" value="TPR_27"/>
    <property type="match status" value="1"/>
</dbReference>
<sequence>MTAERSFSDLPGDVLSKILKNAAENSVYDFLHLGQTCKGFCETARNEYIFATASLHNYSCMPRRIEMEKFLKRACIAGNPQALYREGMAKCFCVVNRDVDRGIQLLWEASERGVIEATYALGLQLICMEPRIWDGYRVLSTLDTICSKEGFDILMRCRHVTNRMIADIWITSRLEPPKRYSCSCVDNPSWCSYCMWNYEARSLAGVLERRNHVPLRM</sequence>
<dbReference type="PANTHER" id="PTHR33784">
    <property type="entry name" value="OS05G0482100 PROTEIN"/>
    <property type="match status" value="1"/>
</dbReference>
<dbReference type="SUPFAM" id="SSF81383">
    <property type="entry name" value="F-box domain"/>
    <property type="match status" value="1"/>
</dbReference>
<dbReference type="InterPro" id="IPR057136">
    <property type="entry name" value="At2g35280_TPR_dom"/>
</dbReference>
<organism evidence="2 3">
    <name type="scientific">Hibiscus syriacus</name>
    <name type="common">Rose of Sharon</name>
    <dbReference type="NCBI Taxonomy" id="106335"/>
    <lineage>
        <taxon>Eukaryota</taxon>
        <taxon>Viridiplantae</taxon>
        <taxon>Streptophyta</taxon>
        <taxon>Embryophyta</taxon>
        <taxon>Tracheophyta</taxon>
        <taxon>Spermatophyta</taxon>
        <taxon>Magnoliopsida</taxon>
        <taxon>eudicotyledons</taxon>
        <taxon>Gunneridae</taxon>
        <taxon>Pentapetalae</taxon>
        <taxon>rosids</taxon>
        <taxon>malvids</taxon>
        <taxon>Malvales</taxon>
        <taxon>Malvaceae</taxon>
        <taxon>Malvoideae</taxon>
        <taxon>Hibiscus</taxon>
    </lineage>
</organism>
<name>A0A6A3BI85_HIBSY</name>
<keyword evidence="3" id="KW-1185">Reference proteome</keyword>
<evidence type="ECO:0000313" key="2">
    <source>
        <dbReference type="EMBL" id="KAE8714469.1"/>
    </source>
</evidence>
<dbReference type="PANTHER" id="PTHR33784:SF10">
    <property type="entry name" value="F-BOX PROTEIN"/>
    <property type="match status" value="1"/>
</dbReference>
<dbReference type="Proteomes" id="UP000436088">
    <property type="component" value="Unassembled WGS sequence"/>
</dbReference>
<protein>
    <recommendedName>
        <fullName evidence="1">At2g35280-like TPR domain-containing protein</fullName>
    </recommendedName>
</protein>
<dbReference type="OrthoDB" id="1865546at2759"/>
<dbReference type="AlphaFoldDB" id="A0A6A3BI85"/>
<feature type="domain" description="At2g35280-like TPR" evidence="1">
    <location>
        <begin position="66"/>
        <end position="164"/>
    </location>
</feature>
<reference evidence="2" key="1">
    <citation type="submission" date="2019-09" db="EMBL/GenBank/DDBJ databases">
        <title>Draft genome information of white flower Hibiscus syriacus.</title>
        <authorList>
            <person name="Kim Y.-M."/>
        </authorList>
    </citation>
    <scope>NUCLEOTIDE SEQUENCE [LARGE SCALE GENOMIC DNA]</scope>
    <source>
        <strain evidence="2">YM2019G1</strain>
    </source>
</reference>
<accession>A0A6A3BI85</accession>
<evidence type="ECO:0000259" key="1">
    <source>
        <dbReference type="Pfam" id="PF23310"/>
    </source>
</evidence>
<gene>
    <name evidence="2" type="ORF">F3Y22_tig00110195pilonHSYRG00055</name>
</gene>
<comment type="caution">
    <text evidence="2">The sequence shown here is derived from an EMBL/GenBank/DDBJ whole genome shotgun (WGS) entry which is preliminary data.</text>
</comment>
<proteinExistence type="predicted"/>
<dbReference type="InterPro" id="IPR040338">
    <property type="entry name" value="At1g67623-like"/>
</dbReference>